<proteinExistence type="predicted"/>
<evidence type="ECO:0000256" key="1">
    <source>
        <dbReference type="SAM" id="MobiDB-lite"/>
    </source>
</evidence>
<protein>
    <submittedName>
        <fullName evidence="2">(Mediterranean fruit fly) hypothetical protein</fullName>
    </submittedName>
</protein>
<accession>A0A811VKS1</accession>
<gene>
    <name evidence="2" type="ORF">CCAP1982_LOCUS22777</name>
</gene>
<name>A0A811VKS1_CERCA</name>
<feature type="non-terminal residue" evidence="2">
    <location>
        <position position="87"/>
    </location>
</feature>
<keyword evidence="3" id="KW-1185">Reference proteome</keyword>
<reference evidence="2" key="1">
    <citation type="submission" date="2020-11" db="EMBL/GenBank/DDBJ databases">
        <authorList>
            <person name="Whitehead M."/>
        </authorList>
    </citation>
    <scope>NUCLEOTIDE SEQUENCE</scope>
    <source>
        <strain evidence="2">EGII</strain>
    </source>
</reference>
<organism evidence="2 3">
    <name type="scientific">Ceratitis capitata</name>
    <name type="common">Mediterranean fruit fly</name>
    <name type="synonym">Tephritis capitata</name>
    <dbReference type="NCBI Taxonomy" id="7213"/>
    <lineage>
        <taxon>Eukaryota</taxon>
        <taxon>Metazoa</taxon>
        <taxon>Ecdysozoa</taxon>
        <taxon>Arthropoda</taxon>
        <taxon>Hexapoda</taxon>
        <taxon>Insecta</taxon>
        <taxon>Pterygota</taxon>
        <taxon>Neoptera</taxon>
        <taxon>Endopterygota</taxon>
        <taxon>Diptera</taxon>
        <taxon>Brachycera</taxon>
        <taxon>Muscomorpha</taxon>
        <taxon>Tephritoidea</taxon>
        <taxon>Tephritidae</taxon>
        <taxon>Ceratitis</taxon>
        <taxon>Ceratitis</taxon>
    </lineage>
</organism>
<comment type="caution">
    <text evidence="2">The sequence shown here is derived from an EMBL/GenBank/DDBJ whole genome shotgun (WGS) entry which is preliminary data.</text>
</comment>
<evidence type="ECO:0000313" key="3">
    <source>
        <dbReference type="Proteomes" id="UP000606786"/>
    </source>
</evidence>
<evidence type="ECO:0000313" key="2">
    <source>
        <dbReference type="EMBL" id="CAD7014809.1"/>
    </source>
</evidence>
<sequence length="87" mass="9721">PSGIGLQIKAKIDLVLNLGFREKCDDHKPSALKLHSSTKTSPHIQHQLSNTEHITSTSTSQHQHHNINITTSTSQHQHHITTQLDAY</sequence>
<dbReference type="Proteomes" id="UP000606786">
    <property type="component" value="Unassembled WGS sequence"/>
</dbReference>
<feature type="region of interest" description="Disordered" evidence="1">
    <location>
        <begin position="53"/>
        <end position="87"/>
    </location>
</feature>
<dbReference type="AlphaFoldDB" id="A0A811VKS1"/>
<dbReference type="EMBL" id="CAJHJT010000056">
    <property type="protein sequence ID" value="CAD7014809.1"/>
    <property type="molecule type" value="Genomic_DNA"/>
</dbReference>
<feature type="compositionally biased region" description="Low complexity" evidence="1">
    <location>
        <begin position="69"/>
        <end position="87"/>
    </location>
</feature>
<feature type="non-terminal residue" evidence="2">
    <location>
        <position position="1"/>
    </location>
</feature>